<evidence type="ECO:0000256" key="1">
    <source>
        <dbReference type="SAM" id="SignalP"/>
    </source>
</evidence>
<dbReference type="SUPFAM" id="SSF53474">
    <property type="entry name" value="alpha/beta-Hydrolases"/>
    <property type="match status" value="1"/>
</dbReference>
<evidence type="ECO:0000259" key="2">
    <source>
        <dbReference type="Pfam" id="PF01764"/>
    </source>
</evidence>
<accession>A0A507FGC4</accession>
<dbReference type="Proteomes" id="UP000320333">
    <property type="component" value="Unassembled WGS sequence"/>
</dbReference>
<comment type="caution">
    <text evidence="3">The sequence shown here is derived from an EMBL/GenBank/DDBJ whole genome shotgun (WGS) entry which is preliminary data.</text>
</comment>
<evidence type="ECO:0000313" key="4">
    <source>
        <dbReference type="Proteomes" id="UP000320333"/>
    </source>
</evidence>
<feature type="domain" description="Fungal lipase-type" evidence="2">
    <location>
        <begin position="99"/>
        <end position="232"/>
    </location>
</feature>
<dbReference type="GO" id="GO:0006629">
    <property type="term" value="P:lipid metabolic process"/>
    <property type="evidence" value="ECO:0007669"/>
    <property type="project" value="InterPro"/>
</dbReference>
<dbReference type="STRING" id="246404.A0A507FGC4"/>
<sequence length="299" mass="32778">MTGTLAFTALVLAALVAAIPATALSQQQTPFNTSLLPTYYTLAAIAYHKDNVFTAWDCPLCKSPSVSDVINAVYLPTQTPERPEQGYIAVSPSLKTIIFSIDGTDDLDEWINNLKVWKRSWSNLHGCSSNVEVHSGFWNTWIELRGSMEPTLVSYLQAFPSYSVTFVGHSLGGAATLVAAVDLVNRRALSANRAILVSFGQPRVGNIEFAQCVGAMGFKQTARVVNKKDVVPVEYCDSHLPPIFLGYAHHSHEYWIDLYDVLVTNCNDDTGGEADNCSRTLDADLSVPDHVNYYNIALP</sequence>
<name>A0A507FGC4_9FUNG</name>
<evidence type="ECO:0000313" key="3">
    <source>
        <dbReference type="EMBL" id="TPX74316.1"/>
    </source>
</evidence>
<dbReference type="PANTHER" id="PTHR45856:SF24">
    <property type="entry name" value="FUNGAL LIPASE-LIKE DOMAIN-CONTAINING PROTEIN"/>
    <property type="match status" value="1"/>
</dbReference>
<keyword evidence="1" id="KW-0732">Signal</keyword>
<dbReference type="CDD" id="cd00519">
    <property type="entry name" value="Lipase_3"/>
    <property type="match status" value="1"/>
</dbReference>
<feature type="signal peptide" evidence="1">
    <location>
        <begin position="1"/>
        <end position="18"/>
    </location>
</feature>
<dbReference type="Pfam" id="PF01764">
    <property type="entry name" value="Lipase_3"/>
    <property type="match status" value="1"/>
</dbReference>
<organism evidence="3 4">
    <name type="scientific">Chytriomyces confervae</name>
    <dbReference type="NCBI Taxonomy" id="246404"/>
    <lineage>
        <taxon>Eukaryota</taxon>
        <taxon>Fungi</taxon>
        <taxon>Fungi incertae sedis</taxon>
        <taxon>Chytridiomycota</taxon>
        <taxon>Chytridiomycota incertae sedis</taxon>
        <taxon>Chytridiomycetes</taxon>
        <taxon>Chytridiales</taxon>
        <taxon>Chytriomycetaceae</taxon>
        <taxon>Chytriomyces</taxon>
    </lineage>
</organism>
<reference evidence="3 4" key="1">
    <citation type="journal article" date="2019" name="Sci. Rep.">
        <title>Comparative genomics of chytrid fungi reveal insights into the obligate biotrophic and pathogenic lifestyle of Synchytrium endobioticum.</title>
        <authorList>
            <person name="van de Vossenberg B.T.L.H."/>
            <person name="Warris S."/>
            <person name="Nguyen H.D.T."/>
            <person name="van Gent-Pelzer M.P.E."/>
            <person name="Joly D.L."/>
            <person name="van de Geest H.C."/>
            <person name="Bonants P.J.M."/>
            <person name="Smith D.S."/>
            <person name="Levesque C.A."/>
            <person name="van der Lee T.A.J."/>
        </authorList>
    </citation>
    <scope>NUCLEOTIDE SEQUENCE [LARGE SCALE GENOMIC DNA]</scope>
    <source>
        <strain evidence="3 4">CBS 675.73</strain>
    </source>
</reference>
<feature type="chain" id="PRO_5021370933" description="Fungal lipase-type domain-containing protein" evidence="1">
    <location>
        <begin position="19"/>
        <end position="299"/>
    </location>
</feature>
<dbReference type="AlphaFoldDB" id="A0A507FGC4"/>
<protein>
    <recommendedName>
        <fullName evidence="2">Fungal lipase-type domain-containing protein</fullName>
    </recommendedName>
</protein>
<dbReference type="InterPro" id="IPR051218">
    <property type="entry name" value="Sec_MonoDiacylglyc_Lipase"/>
</dbReference>
<dbReference type="PANTHER" id="PTHR45856">
    <property type="entry name" value="ALPHA/BETA-HYDROLASES SUPERFAMILY PROTEIN"/>
    <property type="match status" value="1"/>
</dbReference>
<keyword evidence="4" id="KW-1185">Reference proteome</keyword>
<dbReference type="InterPro" id="IPR002921">
    <property type="entry name" value="Fungal_lipase-type"/>
</dbReference>
<dbReference type="InterPro" id="IPR029058">
    <property type="entry name" value="AB_hydrolase_fold"/>
</dbReference>
<proteinExistence type="predicted"/>
<gene>
    <name evidence="3" type="ORF">CcCBS67573_g04425</name>
</gene>
<dbReference type="Gene3D" id="3.40.50.1820">
    <property type="entry name" value="alpha/beta hydrolase"/>
    <property type="match status" value="1"/>
</dbReference>
<dbReference type="OrthoDB" id="2123913at2759"/>
<dbReference type="EMBL" id="QEAP01000132">
    <property type="protein sequence ID" value="TPX74316.1"/>
    <property type="molecule type" value="Genomic_DNA"/>
</dbReference>